<dbReference type="GO" id="GO:0044550">
    <property type="term" value="P:secondary metabolite biosynthetic process"/>
    <property type="evidence" value="ECO:0007669"/>
    <property type="project" value="TreeGrafter"/>
</dbReference>
<dbReference type="InterPro" id="IPR042099">
    <property type="entry name" value="ANL_N_sf"/>
</dbReference>
<dbReference type="Pfam" id="PF00501">
    <property type="entry name" value="AMP-binding"/>
    <property type="match status" value="1"/>
</dbReference>
<feature type="domain" description="AMP-dependent synthetase/ligase" evidence="1">
    <location>
        <begin position="4"/>
        <end position="344"/>
    </location>
</feature>
<accession>A0A150P1S8</accession>
<dbReference type="GO" id="GO:0031177">
    <property type="term" value="F:phosphopantetheine binding"/>
    <property type="evidence" value="ECO:0007669"/>
    <property type="project" value="TreeGrafter"/>
</dbReference>
<dbReference type="CDD" id="cd05930">
    <property type="entry name" value="A_NRPS"/>
    <property type="match status" value="1"/>
</dbReference>
<dbReference type="InterPro" id="IPR020845">
    <property type="entry name" value="AMP-binding_CS"/>
</dbReference>
<evidence type="ECO:0000313" key="4">
    <source>
        <dbReference type="Proteomes" id="UP000075420"/>
    </source>
</evidence>
<dbReference type="EMBL" id="JELY01003450">
    <property type="protein sequence ID" value="KYF48832.1"/>
    <property type="molecule type" value="Genomic_DNA"/>
</dbReference>
<dbReference type="GO" id="GO:0043041">
    <property type="term" value="P:amino acid activation for nonribosomal peptide biosynthetic process"/>
    <property type="evidence" value="ECO:0007669"/>
    <property type="project" value="TreeGrafter"/>
</dbReference>
<dbReference type="Gene3D" id="3.40.50.12780">
    <property type="entry name" value="N-terminal domain of ligase-like"/>
    <property type="match status" value="1"/>
</dbReference>
<dbReference type="PANTHER" id="PTHR45527">
    <property type="entry name" value="NONRIBOSOMAL PEPTIDE SYNTHETASE"/>
    <property type="match status" value="1"/>
</dbReference>
<organism evidence="3 4">
    <name type="scientific">Sorangium cellulosum</name>
    <name type="common">Polyangium cellulosum</name>
    <dbReference type="NCBI Taxonomy" id="56"/>
    <lineage>
        <taxon>Bacteria</taxon>
        <taxon>Pseudomonadati</taxon>
        <taxon>Myxococcota</taxon>
        <taxon>Polyangia</taxon>
        <taxon>Polyangiales</taxon>
        <taxon>Polyangiaceae</taxon>
        <taxon>Sorangium</taxon>
    </lineage>
</organism>
<evidence type="ECO:0000259" key="1">
    <source>
        <dbReference type="Pfam" id="PF00501"/>
    </source>
</evidence>
<reference evidence="3 4" key="1">
    <citation type="submission" date="2014-02" db="EMBL/GenBank/DDBJ databases">
        <title>The small core and large imbalanced accessory genome model reveals a collaborative survival strategy of Sorangium cellulosum strains in nature.</title>
        <authorList>
            <person name="Han K."/>
            <person name="Peng R."/>
            <person name="Blom J."/>
            <person name="Li Y.-Z."/>
        </authorList>
    </citation>
    <scope>NUCLEOTIDE SEQUENCE [LARGE SCALE GENOMIC DNA]</scope>
    <source>
        <strain evidence="3 4">So0157-25</strain>
    </source>
</reference>
<dbReference type="Gene3D" id="3.30.300.30">
    <property type="match status" value="1"/>
</dbReference>
<sequence>MDDRGALSYGQLLETARRVRALLRERGARPGDTVAICSENGAGCVAAMVGILDAGCAFVPLSPLDPDARLSHLCERARPVVLLASRRRRAFDTTAVRLDIEDIVRLDAGDASTREEGAPGEEASANDAGAVAYVIFTSGSTGAPKGVCVSNQSFFHASRAAAQIMGFDAGTRSLVILPLHFDGSFSSVFPVLLAGGCVFLHRGPICPPSTFLRHLRERALTHTTMTPTYLRALLADDAWSPAACGSWRTLALGGENPPKPQLQRLRAELPGLRFFNRYGPTEATMAVSTLEITDEMLASEDKIPIGTPHPGVEFVAPGPHGGPCGVGELAELYIGGVQLMTGYLGDPEATAAVLGPFHGGGRTLLKTGDLVTRNAAGQYVFVERVDDVVKRHGTRISLGEIEAALARIPGVGAAACVKATAGEDVRIVAFLQRAGAELVEREVRRDLLRALPAAMSPDLIQLVDELPRASGGKVDRSALARLASEELCREAR</sequence>
<dbReference type="Pfam" id="PF13193">
    <property type="entry name" value="AMP-binding_C"/>
    <property type="match status" value="1"/>
</dbReference>
<dbReference type="PANTHER" id="PTHR45527:SF1">
    <property type="entry name" value="FATTY ACID SYNTHASE"/>
    <property type="match status" value="1"/>
</dbReference>
<gene>
    <name evidence="3" type="ORF">BE08_40795</name>
</gene>
<dbReference type="InterPro" id="IPR045851">
    <property type="entry name" value="AMP-bd_C_sf"/>
</dbReference>
<dbReference type="InterPro" id="IPR025110">
    <property type="entry name" value="AMP-bd_C"/>
</dbReference>
<dbReference type="Proteomes" id="UP000075420">
    <property type="component" value="Unassembled WGS sequence"/>
</dbReference>
<evidence type="ECO:0000313" key="3">
    <source>
        <dbReference type="EMBL" id="KYF48832.1"/>
    </source>
</evidence>
<dbReference type="PROSITE" id="PS00455">
    <property type="entry name" value="AMP_BINDING"/>
    <property type="match status" value="1"/>
</dbReference>
<proteinExistence type="predicted"/>
<protein>
    <submittedName>
        <fullName evidence="3">Uncharacterized protein</fullName>
    </submittedName>
</protein>
<dbReference type="GO" id="GO:0005737">
    <property type="term" value="C:cytoplasm"/>
    <property type="evidence" value="ECO:0007669"/>
    <property type="project" value="TreeGrafter"/>
</dbReference>
<dbReference type="SUPFAM" id="SSF56801">
    <property type="entry name" value="Acetyl-CoA synthetase-like"/>
    <property type="match status" value="1"/>
</dbReference>
<feature type="domain" description="AMP-binding enzyme C-terminal" evidence="2">
    <location>
        <begin position="400"/>
        <end position="473"/>
    </location>
</feature>
<comment type="caution">
    <text evidence="3">The sequence shown here is derived from an EMBL/GenBank/DDBJ whole genome shotgun (WGS) entry which is preliminary data.</text>
</comment>
<dbReference type="InterPro" id="IPR000873">
    <property type="entry name" value="AMP-dep_synth/lig_dom"/>
</dbReference>
<name>A0A150P1S8_SORCE</name>
<dbReference type="AlphaFoldDB" id="A0A150P1S8"/>
<evidence type="ECO:0000259" key="2">
    <source>
        <dbReference type="Pfam" id="PF13193"/>
    </source>
</evidence>